<evidence type="ECO:0000313" key="14">
    <source>
        <dbReference type="Proteomes" id="UP000001409"/>
    </source>
</evidence>
<dbReference type="eggNOG" id="COG0685">
    <property type="taxonomic scope" value="Bacteria"/>
</dbReference>
<comment type="pathway">
    <text evidence="10">Amino-acid biosynthesis; L-methionine biosynthesis via de novo pathway.</text>
</comment>
<dbReference type="AlphaFoldDB" id="Q8FNS7"/>
<dbReference type="CDD" id="cd00537">
    <property type="entry name" value="MTHFR"/>
    <property type="match status" value="1"/>
</dbReference>
<dbReference type="EMBL" id="BA000035">
    <property type="protein sequence ID" value="BAC18876.1"/>
    <property type="molecule type" value="Genomic_DNA"/>
</dbReference>
<dbReference type="Pfam" id="PF02219">
    <property type="entry name" value="MTHFR"/>
    <property type="match status" value="1"/>
</dbReference>
<evidence type="ECO:0000256" key="11">
    <source>
        <dbReference type="ARBA" id="ARBA00048628"/>
    </source>
</evidence>
<keyword evidence="5 12" id="KW-0285">Flavoprotein</keyword>
<evidence type="ECO:0000256" key="12">
    <source>
        <dbReference type="RuleBase" id="RU003862"/>
    </source>
</evidence>
<dbReference type="GO" id="GO:0009086">
    <property type="term" value="P:methionine biosynthetic process"/>
    <property type="evidence" value="ECO:0007669"/>
    <property type="project" value="UniProtKB-KW"/>
</dbReference>
<name>Q8FNS7_COREF</name>
<dbReference type="Proteomes" id="UP000001409">
    <property type="component" value="Chromosome"/>
</dbReference>
<evidence type="ECO:0000256" key="9">
    <source>
        <dbReference type="ARBA" id="ARBA00023167"/>
    </source>
</evidence>
<evidence type="ECO:0000256" key="6">
    <source>
        <dbReference type="ARBA" id="ARBA00022827"/>
    </source>
</evidence>
<comment type="pathway">
    <text evidence="2 12">One-carbon metabolism; tetrahydrofolate interconversion.</text>
</comment>
<dbReference type="GO" id="GO:0005829">
    <property type="term" value="C:cytosol"/>
    <property type="evidence" value="ECO:0007669"/>
    <property type="project" value="InterPro"/>
</dbReference>
<dbReference type="Gene3D" id="3.20.20.220">
    <property type="match status" value="1"/>
</dbReference>
<keyword evidence="7 12" id="KW-0560">Oxidoreductase</keyword>
<dbReference type="InterPro" id="IPR003171">
    <property type="entry name" value="Mehydrof_redctse-like"/>
</dbReference>
<dbReference type="UniPathway" id="UPA00193"/>
<dbReference type="GO" id="GO:0035999">
    <property type="term" value="P:tetrahydrofolate interconversion"/>
    <property type="evidence" value="ECO:0007669"/>
    <property type="project" value="UniProtKB-UniPathway"/>
</dbReference>
<protein>
    <recommendedName>
        <fullName evidence="12">Methylenetetrahydrofolate reductase</fullName>
        <ecNumber evidence="12">1.5.1.54</ecNumber>
    </recommendedName>
</protein>
<comment type="catalytic activity">
    <reaction evidence="11">
        <text>(6S)-5-methyl-5,6,7,8-tetrahydrofolate + NAD(+) = (6R)-5,10-methylene-5,6,7,8-tetrahydrofolate + NADH + H(+)</text>
        <dbReference type="Rhea" id="RHEA:19821"/>
        <dbReference type="ChEBI" id="CHEBI:15378"/>
        <dbReference type="ChEBI" id="CHEBI:15636"/>
        <dbReference type="ChEBI" id="CHEBI:18608"/>
        <dbReference type="ChEBI" id="CHEBI:57540"/>
        <dbReference type="ChEBI" id="CHEBI:57945"/>
        <dbReference type="EC" id="1.5.1.54"/>
    </reaction>
    <physiologicalReaction direction="right-to-left" evidence="11">
        <dbReference type="Rhea" id="RHEA:19823"/>
    </physiologicalReaction>
</comment>
<comment type="similarity">
    <text evidence="3 12">Belongs to the methylenetetrahydrofolate reductase family.</text>
</comment>
<dbReference type="STRING" id="196164.gene:10742494"/>
<dbReference type="NCBIfam" id="TIGR00676">
    <property type="entry name" value="fadh2"/>
    <property type="match status" value="1"/>
</dbReference>
<keyword evidence="4" id="KW-0028">Amino-acid biosynthesis</keyword>
<evidence type="ECO:0000256" key="2">
    <source>
        <dbReference type="ARBA" id="ARBA00004777"/>
    </source>
</evidence>
<dbReference type="GO" id="GO:0071949">
    <property type="term" value="F:FAD binding"/>
    <property type="evidence" value="ECO:0007669"/>
    <property type="project" value="TreeGrafter"/>
</dbReference>
<keyword evidence="6 12" id="KW-0274">FAD</keyword>
<dbReference type="GO" id="GO:0106312">
    <property type="term" value="F:methylenetetrahydrofolate reductase (NADH) activity"/>
    <property type="evidence" value="ECO:0007669"/>
    <property type="project" value="UniProtKB-EC"/>
</dbReference>
<evidence type="ECO:0000256" key="3">
    <source>
        <dbReference type="ARBA" id="ARBA00006743"/>
    </source>
</evidence>
<reference evidence="13 14" key="1">
    <citation type="journal article" date="2003" name="Genome Res.">
        <title>Comparative complete genome sequence analysis of the amino acid replacements responsible for the thermostability of Corynebacterium efficiens.</title>
        <authorList>
            <person name="Nishio Y."/>
            <person name="Nakamura Y."/>
            <person name="Kawarabayasi Y."/>
            <person name="Usuda Y."/>
            <person name="Kimura E."/>
            <person name="Sugimoto S."/>
            <person name="Matsui K."/>
            <person name="Yamagishi A."/>
            <person name="Kikuchi H."/>
            <person name="Ikeo K."/>
            <person name="Gojobori T."/>
        </authorList>
    </citation>
    <scope>NUCLEOTIDE SEQUENCE [LARGE SCALE GENOMIC DNA]</scope>
    <source>
        <strain evidence="14">DSM 44549 / YS-314 / AJ 12310 / JCM 11189 / NBRC 100395</strain>
    </source>
</reference>
<evidence type="ECO:0000256" key="8">
    <source>
        <dbReference type="ARBA" id="ARBA00023027"/>
    </source>
</evidence>
<keyword evidence="8" id="KW-0520">NAD</keyword>
<dbReference type="KEGG" id="cef:CE2066"/>
<dbReference type="HOGENOM" id="CLU_025841_0_0_11"/>
<dbReference type="PANTHER" id="PTHR45754">
    <property type="entry name" value="METHYLENETETRAHYDROFOLATE REDUCTASE"/>
    <property type="match status" value="1"/>
</dbReference>
<evidence type="ECO:0000256" key="7">
    <source>
        <dbReference type="ARBA" id="ARBA00023002"/>
    </source>
</evidence>
<comment type="cofactor">
    <cofactor evidence="1 12">
        <name>FAD</name>
        <dbReference type="ChEBI" id="CHEBI:57692"/>
    </cofactor>
</comment>
<evidence type="ECO:0000256" key="4">
    <source>
        <dbReference type="ARBA" id="ARBA00022605"/>
    </source>
</evidence>
<organism evidence="13 14">
    <name type="scientific">Corynebacterium efficiens (strain DSM 44549 / YS-314 / AJ 12310 / JCM 11189 / NBRC 100395)</name>
    <dbReference type="NCBI Taxonomy" id="196164"/>
    <lineage>
        <taxon>Bacteria</taxon>
        <taxon>Bacillati</taxon>
        <taxon>Actinomycetota</taxon>
        <taxon>Actinomycetes</taxon>
        <taxon>Mycobacteriales</taxon>
        <taxon>Corynebacteriaceae</taxon>
        <taxon>Corynebacterium</taxon>
    </lineage>
</organism>
<dbReference type="PANTHER" id="PTHR45754:SF3">
    <property type="entry name" value="METHYLENETETRAHYDROFOLATE REDUCTASE (NADPH)"/>
    <property type="match status" value="1"/>
</dbReference>
<keyword evidence="14" id="KW-1185">Reference proteome</keyword>
<dbReference type="SUPFAM" id="SSF51730">
    <property type="entry name" value="FAD-linked oxidoreductase"/>
    <property type="match status" value="1"/>
</dbReference>
<evidence type="ECO:0000256" key="1">
    <source>
        <dbReference type="ARBA" id="ARBA00001974"/>
    </source>
</evidence>
<dbReference type="InterPro" id="IPR004620">
    <property type="entry name" value="MTHF_reductase_bac"/>
</dbReference>
<sequence length="369" mass="40540">MVMCCAQRESFPKIVVAAVAGAGGMKTGARSLPDHLHNIRYPGMSSTNISASSQWSISEVLKRPVPGRVPFSVEFMPPRDDAAENRLYRAAEVFHDLGASFVSVTYGAGGSTRERTARVARRLSRQPLTTLVHLTLVDHTIAELQEILRGYAELGLTNLLALRGDPPGDPLGEWATSEGGMSYALELIEMIKNSPEFSHFDIGIASFPEGHYRAGSLENDTRYTLAKLRAGAEYSITQMFFDVEDFLRLRDRLVAADPIHGAKPIIPGLMPITSLRSVRRQVELSGSTLPRALEEKLLRAANGDEEANRNEIRKVGIETTSEMAERLIAEGVPDLHFMTLNFTRATQEVLHNLGMAPAWGAEHGHDAVR</sequence>
<dbReference type="EC" id="1.5.1.54" evidence="12"/>
<evidence type="ECO:0000256" key="5">
    <source>
        <dbReference type="ARBA" id="ARBA00022630"/>
    </source>
</evidence>
<evidence type="ECO:0000256" key="10">
    <source>
        <dbReference type="ARBA" id="ARBA00034478"/>
    </source>
</evidence>
<keyword evidence="9" id="KW-0486">Methionine biosynthesis</keyword>
<accession>Q8FNS7</accession>
<dbReference type="InterPro" id="IPR029041">
    <property type="entry name" value="FAD-linked_oxidoreductase-like"/>
</dbReference>
<proteinExistence type="inferred from homology"/>
<evidence type="ECO:0000313" key="13">
    <source>
        <dbReference type="EMBL" id="BAC18876.1"/>
    </source>
</evidence>